<proteinExistence type="predicted"/>
<dbReference type="eggNOG" id="ENOG502SA1F">
    <property type="taxonomic scope" value="Eukaryota"/>
</dbReference>
<accession>F0XMZ0</accession>
<evidence type="ECO:0000313" key="3">
    <source>
        <dbReference type="Proteomes" id="UP000007796"/>
    </source>
</evidence>
<sequence length="345" mass="35361">MANTENQPSTNEMSRNRRSSFTSATLSNLFPRSNSVSGGTPVFPGPIASAALNDQNRRRRLSMSTASALGLSGTSPISTGGGAGGGPSGLGLRRASMSTSSSASDAAVDESAIEEDDAAPRGSPNAPSARRTSFGAQAMLNLRGSGGSVGANANGRQLSSPGGRRQPQNRPRALSPTTSPSPSSLSSPFAPPAAVSPRSSSSFSFSVRPKGGFVAGLHSPRTASDKFPLFAARADQGYNWPEQFRSRAESSVVSGSRASFSFASGLGSSPPRSGGFAVIPSFGAGAGGGVSGGGIRQDRSKSVSDAETTAVPAARPTPSRPRQQQPRPKPDHFQERILKGDFYMD</sequence>
<feature type="compositionally biased region" description="Low complexity" evidence="1">
    <location>
        <begin position="264"/>
        <end position="275"/>
    </location>
</feature>
<feature type="compositionally biased region" description="Gly residues" evidence="1">
    <location>
        <begin position="284"/>
        <end position="295"/>
    </location>
</feature>
<organism evidence="3">
    <name type="scientific">Grosmannia clavigera (strain kw1407 / UAMH 11150)</name>
    <name type="common">Blue stain fungus</name>
    <name type="synonym">Graphiocladiella clavigera</name>
    <dbReference type="NCBI Taxonomy" id="655863"/>
    <lineage>
        <taxon>Eukaryota</taxon>
        <taxon>Fungi</taxon>
        <taxon>Dikarya</taxon>
        <taxon>Ascomycota</taxon>
        <taxon>Pezizomycotina</taxon>
        <taxon>Sordariomycetes</taxon>
        <taxon>Sordariomycetidae</taxon>
        <taxon>Ophiostomatales</taxon>
        <taxon>Ophiostomataceae</taxon>
        <taxon>Leptographium</taxon>
    </lineage>
</organism>
<feature type="compositionally biased region" description="Low complexity" evidence="1">
    <location>
        <begin position="150"/>
        <end position="202"/>
    </location>
</feature>
<dbReference type="HOGENOM" id="CLU_058677_2_0_1"/>
<keyword evidence="3" id="KW-1185">Reference proteome</keyword>
<feature type="compositionally biased region" description="Low complexity" evidence="1">
    <location>
        <begin position="308"/>
        <end position="326"/>
    </location>
</feature>
<dbReference type="InParanoid" id="F0XMZ0"/>
<feature type="region of interest" description="Disordered" evidence="1">
    <location>
        <begin position="264"/>
        <end position="345"/>
    </location>
</feature>
<reference evidence="2 3" key="1">
    <citation type="journal article" date="2011" name="Proc. Natl. Acad. Sci. U.S.A.">
        <title>Genome and transcriptome analyses of the mountain pine beetle-fungal symbiont Grosmannia clavigera, a lodgepole pine pathogen.</title>
        <authorList>
            <person name="DiGuistini S."/>
            <person name="Wang Y."/>
            <person name="Liao N.Y."/>
            <person name="Taylor G."/>
            <person name="Tanguay P."/>
            <person name="Feau N."/>
            <person name="Henrissat B."/>
            <person name="Chan S.K."/>
            <person name="Hesse-Orce U."/>
            <person name="Alamouti S.M."/>
            <person name="Tsui C.K.M."/>
            <person name="Docking R.T."/>
            <person name="Levasseur A."/>
            <person name="Haridas S."/>
            <person name="Robertson G."/>
            <person name="Birol I."/>
            <person name="Holt R.A."/>
            <person name="Marra M.A."/>
            <person name="Hamelin R.C."/>
            <person name="Hirst M."/>
            <person name="Jones S.J.M."/>
            <person name="Bohlmann J."/>
            <person name="Breuil C."/>
        </authorList>
    </citation>
    <scope>NUCLEOTIDE SEQUENCE [LARGE SCALE GENOMIC DNA]</scope>
    <source>
        <strain evidence="3">kw1407 / UAMH 11150</strain>
    </source>
</reference>
<dbReference type="OrthoDB" id="5384020at2759"/>
<feature type="compositionally biased region" description="Acidic residues" evidence="1">
    <location>
        <begin position="107"/>
        <end position="117"/>
    </location>
</feature>
<dbReference type="EMBL" id="GL629795">
    <property type="protein sequence ID" value="EFX00924.1"/>
    <property type="molecule type" value="Genomic_DNA"/>
</dbReference>
<evidence type="ECO:0000256" key="1">
    <source>
        <dbReference type="SAM" id="MobiDB-lite"/>
    </source>
</evidence>
<feature type="compositionally biased region" description="Gly residues" evidence="1">
    <location>
        <begin position="79"/>
        <end position="89"/>
    </location>
</feature>
<name>F0XMZ0_GROCL</name>
<gene>
    <name evidence="2" type="ORF">CMQ_2005</name>
</gene>
<feature type="compositionally biased region" description="Polar residues" evidence="1">
    <location>
        <begin position="1"/>
        <end position="38"/>
    </location>
</feature>
<dbReference type="Proteomes" id="UP000007796">
    <property type="component" value="Unassembled WGS sequence"/>
</dbReference>
<dbReference type="GeneID" id="25974947"/>
<protein>
    <submittedName>
        <fullName evidence="2">Uncharacterized protein</fullName>
    </submittedName>
</protein>
<dbReference type="RefSeq" id="XP_014170406.1">
    <property type="nucleotide sequence ID" value="XM_014314931.1"/>
</dbReference>
<feature type="compositionally biased region" description="Low complexity" evidence="1">
    <location>
        <begin position="69"/>
        <end position="78"/>
    </location>
</feature>
<dbReference type="AlphaFoldDB" id="F0XMZ0"/>
<evidence type="ECO:0000313" key="2">
    <source>
        <dbReference type="EMBL" id="EFX00924.1"/>
    </source>
</evidence>
<feature type="compositionally biased region" description="Low complexity" evidence="1">
    <location>
        <begin position="90"/>
        <end position="106"/>
    </location>
</feature>
<feature type="compositionally biased region" description="Basic and acidic residues" evidence="1">
    <location>
        <begin position="328"/>
        <end position="339"/>
    </location>
</feature>
<feature type="region of interest" description="Disordered" evidence="1">
    <location>
        <begin position="1"/>
        <end position="202"/>
    </location>
</feature>